<dbReference type="InterPro" id="IPR023418">
    <property type="entry name" value="Thyroxine_BS"/>
</dbReference>
<evidence type="ECO:0000256" key="3">
    <source>
        <dbReference type="ARBA" id="ARBA00009850"/>
    </source>
</evidence>
<feature type="domain" description="Transthyretin/hydroxyisourate hydrolase" evidence="9">
    <location>
        <begin position="10"/>
        <end position="123"/>
    </location>
</feature>
<evidence type="ECO:0000259" key="9">
    <source>
        <dbReference type="SMART" id="SM00095"/>
    </source>
</evidence>
<dbReference type="PANTHER" id="PTHR10395:SF7">
    <property type="entry name" value="5-HYDROXYISOURATE HYDROLASE"/>
    <property type="match status" value="1"/>
</dbReference>
<dbReference type="SMART" id="SM00095">
    <property type="entry name" value="TR_THY"/>
    <property type="match status" value="1"/>
</dbReference>
<comment type="catalytic activity">
    <reaction evidence="1 8">
        <text>5-hydroxyisourate + H2O = 5-hydroxy-2-oxo-4-ureido-2,5-dihydro-1H-imidazole-5-carboxylate + H(+)</text>
        <dbReference type="Rhea" id="RHEA:23736"/>
        <dbReference type="ChEBI" id="CHEBI:15377"/>
        <dbReference type="ChEBI" id="CHEBI:15378"/>
        <dbReference type="ChEBI" id="CHEBI:18072"/>
        <dbReference type="ChEBI" id="CHEBI:58639"/>
        <dbReference type="EC" id="3.5.2.17"/>
    </reaction>
</comment>
<dbReference type="InterPro" id="IPR014306">
    <property type="entry name" value="Hydroxyisourate_hydrolase"/>
</dbReference>
<name>A0A517TWE8_9BACT</name>
<dbReference type="PROSITE" id="PS00768">
    <property type="entry name" value="TRANSTHYRETIN_1"/>
    <property type="match status" value="1"/>
</dbReference>
<dbReference type="NCBIfam" id="TIGR02962">
    <property type="entry name" value="hdxy_isourate"/>
    <property type="match status" value="1"/>
</dbReference>
<gene>
    <name evidence="10" type="primary">hiuH</name>
    <name evidence="10" type="ORF">I41_18760</name>
</gene>
<evidence type="ECO:0000313" key="11">
    <source>
        <dbReference type="Proteomes" id="UP000317909"/>
    </source>
</evidence>
<evidence type="ECO:0000256" key="4">
    <source>
        <dbReference type="ARBA" id="ARBA00011881"/>
    </source>
</evidence>
<dbReference type="CDD" id="cd05822">
    <property type="entry name" value="TLP_HIUase"/>
    <property type="match status" value="1"/>
</dbReference>
<feature type="binding site" evidence="7">
    <location>
        <position position="121"/>
    </location>
    <ligand>
        <name>substrate</name>
    </ligand>
</feature>
<dbReference type="InterPro" id="IPR036817">
    <property type="entry name" value="Transthyretin/HIU_hydrolase_sf"/>
</dbReference>
<organism evidence="10 11">
    <name type="scientific">Lacipirellula limnantheis</name>
    <dbReference type="NCBI Taxonomy" id="2528024"/>
    <lineage>
        <taxon>Bacteria</taxon>
        <taxon>Pseudomonadati</taxon>
        <taxon>Planctomycetota</taxon>
        <taxon>Planctomycetia</taxon>
        <taxon>Pirellulales</taxon>
        <taxon>Lacipirellulaceae</taxon>
        <taxon>Lacipirellula</taxon>
    </lineage>
</organism>
<feature type="binding site" evidence="7">
    <location>
        <position position="57"/>
    </location>
    <ligand>
        <name>substrate</name>
    </ligand>
</feature>
<protein>
    <recommendedName>
        <fullName evidence="8">5-hydroxyisourate hydrolase</fullName>
        <shortName evidence="8">HIU hydrolase</shortName>
        <shortName evidence="8">HIUHase</shortName>
        <ecNumber evidence="8">3.5.2.17</ecNumber>
    </recommendedName>
</protein>
<evidence type="ECO:0000256" key="5">
    <source>
        <dbReference type="ARBA" id="ARBA00022631"/>
    </source>
</evidence>
<comment type="function">
    <text evidence="2">Catalyzes the hydrolysis of 5-hydroxyisourate (HIU) to 2-oxo-4-hydroxy-4-carboxy-5-ureidoimidazoline (OHCU).</text>
</comment>
<evidence type="ECO:0000256" key="6">
    <source>
        <dbReference type="ARBA" id="ARBA00022801"/>
    </source>
</evidence>
<evidence type="ECO:0000256" key="2">
    <source>
        <dbReference type="ARBA" id="ARBA00002704"/>
    </source>
</evidence>
<dbReference type="Pfam" id="PF00576">
    <property type="entry name" value="Transthyretin"/>
    <property type="match status" value="1"/>
</dbReference>
<proteinExistence type="inferred from homology"/>
<dbReference type="InterPro" id="IPR023419">
    <property type="entry name" value="Transthyretin_CS"/>
</dbReference>
<dbReference type="OrthoDB" id="9792386at2"/>
<dbReference type="RefSeq" id="WP_145432238.1">
    <property type="nucleotide sequence ID" value="NZ_CP036339.1"/>
</dbReference>
<keyword evidence="6 8" id="KW-0378">Hydrolase</keyword>
<dbReference type="InterPro" id="IPR023416">
    <property type="entry name" value="Transthyretin/HIU_hydrolase_d"/>
</dbReference>
<dbReference type="EMBL" id="CP036339">
    <property type="protein sequence ID" value="QDT72694.1"/>
    <property type="molecule type" value="Genomic_DNA"/>
</dbReference>
<dbReference type="Proteomes" id="UP000317909">
    <property type="component" value="Chromosome"/>
</dbReference>
<dbReference type="GO" id="GO:0033971">
    <property type="term" value="F:hydroxyisourate hydrolase activity"/>
    <property type="evidence" value="ECO:0007669"/>
    <property type="project" value="UniProtKB-EC"/>
</dbReference>
<comment type="similarity">
    <text evidence="3 8">Belongs to the transthyretin family. 5-hydroxyisourate hydrolase subfamily.</text>
</comment>
<dbReference type="EC" id="3.5.2.17" evidence="8"/>
<dbReference type="PROSITE" id="PS00769">
    <property type="entry name" value="TRANSTHYRETIN_2"/>
    <property type="match status" value="1"/>
</dbReference>
<dbReference type="KEGG" id="llh:I41_18760"/>
<evidence type="ECO:0000256" key="8">
    <source>
        <dbReference type="RuleBase" id="RU361270"/>
    </source>
</evidence>
<reference evidence="10 11" key="1">
    <citation type="submission" date="2019-02" db="EMBL/GenBank/DDBJ databases">
        <title>Deep-cultivation of Planctomycetes and their phenomic and genomic characterization uncovers novel biology.</title>
        <authorList>
            <person name="Wiegand S."/>
            <person name="Jogler M."/>
            <person name="Boedeker C."/>
            <person name="Pinto D."/>
            <person name="Vollmers J."/>
            <person name="Rivas-Marin E."/>
            <person name="Kohn T."/>
            <person name="Peeters S.H."/>
            <person name="Heuer A."/>
            <person name="Rast P."/>
            <person name="Oberbeckmann S."/>
            <person name="Bunk B."/>
            <person name="Jeske O."/>
            <person name="Meyerdierks A."/>
            <person name="Storesund J.E."/>
            <person name="Kallscheuer N."/>
            <person name="Luecker S."/>
            <person name="Lage O.M."/>
            <person name="Pohl T."/>
            <person name="Merkel B.J."/>
            <person name="Hornburger P."/>
            <person name="Mueller R.-W."/>
            <person name="Bruemmer F."/>
            <person name="Labrenz M."/>
            <person name="Spormann A.M."/>
            <person name="Op den Camp H."/>
            <person name="Overmann J."/>
            <person name="Amann R."/>
            <person name="Jetten M.S.M."/>
            <person name="Mascher T."/>
            <person name="Medema M.H."/>
            <person name="Devos D.P."/>
            <person name="Kaster A.-K."/>
            <person name="Ovreas L."/>
            <person name="Rohde M."/>
            <person name="Galperin M.Y."/>
            <person name="Jogler C."/>
        </authorList>
    </citation>
    <scope>NUCLEOTIDE SEQUENCE [LARGE SCALE GENOMIC DNA]</scope>
    <source>
        <strain evidence="10 11">I41</strain>
    </source>
</reference>
<evidence type="ECO:0000256" key="7">
    <source>
        <dbReference type="PIRSR" id="PIRSR600895-51"/>
    </source>
</evidence>
<sequence>MNNSGTRSGGTTSPITSHILDVRLGRPAAGVAVTLERRGADESWQFLGRDATNSDGRASGLFWEGELAPGRYRLTFDTGSYFAEQQVDHFYPLVTIEFQVARADQHYHVPLLLSPFGYSTYRGS</sequence>
<feature type="binding site" evidence="7">
    <location>
        <position position="18"/>
    </location>
    <ligand>
        <name>substrate</name>
    </ligand>
</feature>
<evidence type="ECO:0000256" key="1">
    <source>
        <dbReference type="ARBA" id="ARBA00001043"/>
    </source>
</evidence>
<dbReference type="PRINTS" id="PR00189">
    <property type="entry name" value="TRNSTHYRETIN"/>
</dbReference>
<dbReference type="AlphaFoldDB" id="A0A517TWE8"/>
<evidence type="ECO:0000313" key="10">
    <source>
        <dbReference type="EMBL" id="QDT72694.1"/>
    </source>
</evidence>
<comment type="subunit">
    <text evidence="4 8">Homotetramer.</text>
</comment>
<dbReference type="SUPFAM" id="SSF49472">
    <property type="entry name" value="Transthyretin (synonym: prealbumin)"/>
    <property type="match status" value="1"/>
</dbReference>
<dbReference type="PANTHER" id="PTHR10395">
    <property type="entry name" value="URICASE AND TRANSTHYRETIN-RELATED"/>
    <property type="match status" value="1"/>
</dbReference>
<keyword evidence="11" id="KW-1185">Reference proteome</keyword>
<dbReference type="InterPro" id="IPR000895">
    <property type="entry name" value="Transthyretin/HIU_hydrolase"/>
</dbReference>
<dbReference type="GO" id="GO:0006144">
    <property type="term" value="P:purine nucleobase metabolic process"/>
    <property type="evidence" value="ECO:0007669"/>
    <property type="project" value="UniProtKB-KW"/>
</dbReference>
<keyword evidence="5 8" id="KW-0659">Purine metabolism</keyword>
<accession>A0A517TWE8</accession>
<dbReference type="Gene3D" id="2.60.40.180">
    <property type="entry name" value="Transthyretin/hydroxyisourate hydrolase domain"/>
    <property type="match status" value="1"/>
</dbReference>